<comment type="subcellular location">
    <subcellularLocation>
        <location evidence="1">Cell membrane</location>
        <topology evidence="1">Multi-pass membrane protein</topology>
    </subcellularLocation>
</comment>
<evidence type="ECO:0000256" key="7">
    <source>
        <dbReference type="SAM" id="Phobius"/>
    </source>
</evidence>
<gene>
    <name evidence="9" type="ORF">HND93_19225</name>
</gene>
<feature type="transmembrane region" description="Helical" evidence="7">
    <location>
        <begin position="346"/>
        <end position="365"/>
    </location>
</feature>
<dbReference type="Proteomes" id="UP000584642">
    <property type="component" value="Unassembled WGS sequence"/>
</dbReference>
<proteinExistence type="predicted"/>
<dbReference type="EMBL" id="JABFDB010000014">
    <property type="protein sequence ID" value="NYZ21851.1"/>
    <property type="molecule type" value="Genomic_DNA"/>
</dbReference>
<dbReference type="PANTHER" id="PTHR23513:SF6">
    <property type="entry name" value="MAJOR FACILITATOR SUPERFAMILY ASSOCIATED DOMAIN-CONTAINING PROTEIN"/>
    <property type="match status" value="1"/>
</dbReference>
<evidence type="ECO:0000256" key="3">
    <source>
        <dbReference type="ARBA" id="ARBA00022692"/>
    </source>
</evidence>
<evidence type="ECO:0000256" key="6">
    <source>
        <dbReference type="SAM" id="MobiDB-lite"/>
    </source>
</evidence>
<evidence type="ECO:0000313" key="10">
    <source>
        <dbReference type="Proteomes" id="UP000584642"/>
    </source>
</evidence>
<organism evidence="9 10">
    <name type="scientific">Azospirillum oleiclasticum</name>
    <dbReference type="NCBI Taxonomy" id="2735135"/>
    <lineage>
        <taxon>Bacteria</taxon>
        <taxon>Pseudomonadati</taxon>
        <taxon>Pseudomonadota</taxon>
        <taxon>Alphaproteobacteria</taxon>
        <taxon>Rhodospirillales</taxon>
        <taxon>Azospirillaceae</taxon>
        <taxon>Azospirillum</taxon>
    </lineage>
</organism>
<keyword evidence="4 7" id="KW-1133">Transmembrane helix</keyword>
<dbReference type="Gene3D" id="1.20.1250.20">
    <property type="entry name" value="MFS general substrate transporter like domains"/>
    <property type="match status" value="2"/>
</dbReference>
<keyword evidence="2" id="KW-1003">Cell membrane</keyword>
<dbReference type="Pfam" id="PF07690">
    <property type="entry name" value="MFS_1"/>
    <property type="match status" value="1"/>
</dbReference>
<keyword evidence="10" id="KW-1185">Reference proteome</keyword>
<evidence type="ECO:0000259" key="8">
    <source>
        <dbReference type="PROSITE" id="PS50850"/>
    </source>
</evidence>
<feature type="domain" description="Major facilitator superfamily (MFS) profile" evidence="8">
    <location>
        <begin position="9"/>
        <end position="400"/>
    </location>
</feature>
<feature type="transmembrane region" description="Helical" evidence="7">
    <location>
        <begin position="282"/>
        <end position="303"/>
    </location>
</feature>
<feature type="compositionally biased region" description="Basic and acidic residues" evidence="6">
    <location>
        <begin position="428"/>
        <end position="437"/>
    </location>
</feature>
<feature type="region of interest" description="Disordered" evidence="6">
    <location>
        <begin position="407"/>
        <end position="442"/>
    </location>
</feature>
<feature type="transmembrane region" description="Helical" evidence="7">
    <location>
        <begin position="46"/>
        <end position="69"/>
    </location>
</feature>
<sequence length="464" mass="48661">MFSPLLNLTYRHLFLAQVIALVGTGFLTVALGLLAYDLAGAEAGAVLGTALAIKMVAYVGVAPVAGAFADRLPRRAFLVTMDLLRAAVALCLPFVTEIWQVYALIFVLQSASAAFTPTFQATIPDVLPEEAEYTKALSLARLAYDLESLASPTLAAALLTVVAYHDLFAATVVGFAGSALLVRTAALPAPRPVHGRGGVYARMTLGLRAYLKTPRLRGLLALNGAVAAAGAMVIVNTVVLVRGLLDGTDADVAVLLAAYGAGSMLLALTLPRLLERVADRPVMLAGAGLLAAGLLALAALLAGRSAGSWAALLALWFTLGLANAAVLTPTGRLLRRSAHAEQRPALFAAQFGLSHAAWLLAYPLAGWLGAAAGLGVTALVLGGLAAACTALAMVLWPAGDPVEVEHTHGPHTHEHPHVHDEHHKHHHDGWDGREPHVHPHRHGPLRHSHAFVIDDHHGEWPQPT</sequence>
<comment type="caution">
    <text evidence="9">The sequence shown here is derived from an EMBL/GenBank/DDBJ whole genome shotgun (WGS) entry which is preliminary data.</text>
</comment>
<feature type="compositionally biased region" description="Basic and acidic residues" evidence="6">
    <location>
        <begin position="407"/>
        <end position="421"/>
    </location>
</feature>
<dbReference type="InterPro" id="IPR020846">
    <property type="entry name" value="MFS_dom"/>
</dbReference>
<keyword evidence="3 7" id="KW-0812">Transmembrane</keyword>
<protein>
    <submittedName>
        <fullName evidence="9">MFS transporter</fullName>
    </submittedName>
</protein>
<feature type="transmembrane region" description="Helical" evidence="7">
    <location>
        <begin position="12"/>
        <end position="34"/>
    </location>
</feature>
<accession>A0ABX2TBX4</accession>
<evidence type="ECO:0000256" key="5">
    <source>
        <dbReference type="ARBA" id="ARBA00023136"/>
    </source>
</evidence>
<dbReference type="InterPro" id="IPR011701">
    <property type="entry name" value="MFS"/>
</dbReference>
<reference evidence="9 10" key="1">
    <citation type="submission" date="2020-05" db="EMBL/GenBank/DDBJ databases">
        <title>Azospirillum oleiclasticum sp. nov, a nitrogen-fixing and heavy crude oil-emulsifying bacterium isolated from the crude oil of Yumen Oilfield.</title>
        <authorList>
            <person name="Wu D."/>
            <person name="Cai M."/>
            <person name="Zhang X."/>
        </authorList>
    </citation>
    <scope>NUCLEOTIDE SEQUENCE [LARGE SCALE GENOMIC DNA]</scope>
    <source>
        <strain evidence="9 10">ROY-1-1-2</strain>
    </source>
</reference>
<name>A0ABX2TBX4_9PROT</name>
<evidence type="ECO:0000256" key="1">
    <source>
        <dbReference type="ARBA" id="ARBA00004651"/>
    </source>
</evidence>
<dbReference type="PROSITE" id="PS50850">
    <property type="entry name" value="MFS"/>
    <property type="match status" value="1"/>
</dbReference>
<feature type="transmembrane region" description="Helical" evidence="7">
    <location>
        <begin position="371"/>
        <end position="396"/>
    </location>
</feature>
<feature type="transmembrane region" description="Helical" evidence="7">
    <location>
        <begin position="252"/>
        <end position="270"/>
    </location>
</feature>
<dbReference type="CDD" id="cd06173">
    <property type="entry name" value="MFS_MefA_like"/>
    <property type="match status" value="1"/>
</dbReference>
<feature type="transmembrane region" description="Helical" evidence="7">
    <location>
        <begin position="218"/>
        <end position="240"/>
    </location>
</feature>
<evidence type="ECO:0000313" key="9">
    <source>
        <dbReference type="EMBL" id="NYZ21851.1"/>
    </source>
</evidence>
<dbReference type="PANTHER" id="PTHR23513">
    <property type="entry name" value="INTEGRAL MEMBRANE EFFLUX PROTEIN-RELATED"/>
    <property type="match status" value="1"/>
</dbReference>
<dbReference type="SUPFAM" id="SSF103473">
    <property type="entry name" value="MFS general substrate transporter"/>
    <property type="match status" value="1"/>
</dbReference>
<keyword evidence="5 7" id="KW-0472">Membrane</keyword>
<dbReference type="RefSeq" id="WP_180283627.1">
    <property type="nucleotide sequence ID" value="NZ_JABFDB010000014.1"/>
</dbReference>
<dbReference type="InterPro" id="IPR036259">
    <property type="entry name" value="MFS_trans_sf"/>
</dbReference>
<evidence type="ECO:0000256" key="2">
    <source>
        <dbReference type="ARBA" id="ARBA00022475"/>
    </source>
</evidence>
<evidence type="ECO:0000256" key="4">
    <source>
        <dbReference type="ARBA" id="ARBA00022989"/>
    </source>
</evidence>
<feature type="transmembrane region" description="Helical" evidence="7">
    <location>
        <begin position="309"/>
        <end position="334"/>
    </location>
</feature>